<evidence type="ECO:0000256" key="6">
    <source>
        <dbReference type="ARBA" id="ARBA00023069"/>
    </source>
</evidence>
<proteinExistence type="inferred from homology"/>
<dbReference type="PANTHER" id="PTHR14845:SF5">
    <property type="entry name" value="BASAL BODY-ORIENTATION FACTOR 1"/>
    <property type="match status" value="1"/>
</dbReference>
<reference evidence="13 14" key="2">
    <citation type="submission" date="2019-04" db="EMBL/GenBank/DDBJ databases">
        <title>The genome sequence of big-headed turtle.</title>
        <authorList>
            <person name="Gong S."/>
        </authorList>
    </citation>
    <scope>NUCLEOTIDE SEQUENCE [LARGE SCALE GENOMIC DNA]</scope>
    <source>
        <strain evidence="13">DO16091913</strain>
        <tissue evidence="13">Muscle</tissue>
    </source>
</reference>
<dbReference type="OrthoDB" id="441129at2759"/>
<dbReference type="InterPro" id="IPR032777">
    <property type="entry name" value="DUF4515"/>
</dbReference>
<dbReference type="Pfam" id="PF14988">
    <property type="entry name" value="DUF4515"/>
    <property type="match status" value="1"/>
</dbReference>
<feature type="coiled-coil region" evidence="10">
    <location>
        <begin position="109"/>
        <end position="236"/>
    </location>
</feature>
<organism evidence="13 14">
    <name type="scientific">Platysternon megacephalum</name>
    <name type="common">big-headed turtle</name>
    <dbReference type="NCBI Taxonomy" id="55544"/>
    <lineage>
        <taxon>Eukaryota</taxon>
        <taxon>Metazoa</taxon>
        <taxon>Chordata</taxon>
        <taxon>Craniata</taxon>
        <taxon>Vertebrata</taxon>
        <taxon>Euteleostomi</taxon>
        <taxon>Archelosauria</taxon>
        <taxon>Testudinata</taxon>
        <taxon>Testudines</taxon>
        <taxon>Cryptodira</taxon>
        <taxon>Durocryptodira</taxon>
        <taxon>Testudinoidea</taxon>
        <taxon>Platysternidae</taxon>
        <taxon>Platysternon</taxon>
    </lineage>
</organism>
<evidence type="ECO:0000256" key="8">
    <source>
        <dbReference type="ARBA" id="ARBA00023273"/>
    </source>
</evidence>
<feature type="region of interest" description="Disordered" evidence="11">
    <location>
        <begin position="1"/>
        <end position="58"/>
    </location>
</feature>
<dbReference type="AlphaFoldDB" id="A0A4D9EZM5"/>
<dbReference type="STRING" id="55544.A0A4D9EZM5"/>
<evidence type="ECO:0000256" key="5">
    <source>
        <dbReference type="ARBA" id="ARBA00023054"/>
    </source>
</evidence>
<dbReference type="PANTHER" id="PTHR14845">
    <property type="entry name" value="COILED-COIL DOMAIN-CONTAINING 166"/>
    <property type="match status" value="1"/>
</dbReference>
<evidence type="ECO:0000256" key="11">
    <source>
        <dbReference type="SAM" id="MobiDB-lite"/>
    </source>
</evidence>
<keyword evidence="5 10" id="KW-0175">Coiled coil</keyword>
<evidence type="ECO:0000313" key="13">
    <source>
        <dbReference type="EMBL" id="TFK12568.1"/>
    </source>
</evidence>
<accession>A0A4D9EZM5</accession>
<comment type="caution">
    <text evidence="13">The sequence shown here is derived from an EMBL/GenBank/DDBJ whole genome shotgun (WGS) entry which is preliminary data.</text>
</comment>
<evidence type="ECO:0000256" key="2">
    <source>
        <dbReference type="ARBA" id="ARBA00007508"/>
    </source>
</evidence>
<keyword evidence="6" id="KW-0969">Cilium</keyword>
<comment type="similarity">
    <text evidence="2">Belongs to the BBOF1 family.</text>
</comment>
<evidence type="ECO:0000256" key="1">
    <source>
        <dbReference type="ARBA" id="ARBA00004120"/>
    </source>
</evidence>
<feature type="domain" description="DUF4515" evidence="12">
    <location>
        <begin position="108"/>
        <end position="297"/>
    </location>
</feature>
<evidence type="ECO:0000256" key="4">
    <source>
        <dbReference type="ARBA" id="ARBA00022490"/>
    </source>
</evidence>
<keyword evidence="14" id="KW-1185">Reference proteome</keyword>
<feature type="compositionally biased region" description="Basic and acidic residues" evidence="11">
    <location>
        <begin position="1"/>
        <end position="10"/>
    </location>
</feature>
<evidence type="ECO:0000313" key="14">
    <source>
        <dbReference type="Proteomes" id="UP000297703"/>
    </source>
</evidence>
<evidence type="ECO:0000259" key="12">
    <source>
        <dbReference type="Pfam" id="PF14988"/>
    </source>
</evidence>
<protein>
    <recommendedName>
        <fullName evidence="3">Basal body-orientation factor 1</fullName>
    </recommendedName>
    <alternativeName>
        <fullName evidence="9">Coiled-coil domain-containing protein 176</fullName>
    </alternativeName>
</protein>
<reference evidence="13 14" key="1">
    <citation type="submission" date="2019-04" db="EMBL/GenBank/DDBJ databases">
        <title>Draft genome of the big-headed turtle Platysternon megacephalum.</title>
        <authorList>
            <person name="Gong S."/>
        </authorList>
    </citation>
    <scope>NUCLEOTIDE SEQUENCE [LARGE SCALE GENOMIC DNA]</scope>
    <source>
        <strain evidence="13">DO16091913</strain>
        <tissue evidence="13">Muscle</tissue>
    </source>
</reference>
<keyword evidence="8" id="KW-0966">Cell projection</keyword>
<name>A0A4D9EZM5_9SAUR</name>
<evidence type="ECO:0000256" key="7">
    <source>
        <dbReference type="ARBA" id="ARBA00023212"/>
    </source>
</evidence>
<keyword evidence="7" id="KW-0206">Cytoskeleton</keyword>
<evidence type="ECO:0000256" key="10">
    <source>
        <dbReference type="SAM" id="Coils"/>
    </source>
</evidence>
<comment type="subcellular location">
    <subcellularLocation>
        <location evidence="1">Cytoplasm</location>
        <location evidence="1">Cytoskeleton</location>
        <location evidence="1">Cilium basal body</location>
    </subcellularLocation>
</comment>
<sequence length="555" mass="63945">MREGRVEGGEGRGSPWPWGPSRVGVPGASYPGASAFPHRAKKGAKAESKVDKESEAERAKANAALWEARLEVTEISRAEYRKAARVLARNNEELAWQQHRLEKDTVEVISFLKKQDVEKEEQIAKLKQQLADLKQQAQEENEKVAEHYSAQLKDLEEKFSKKAREIGLIQLELKTIKEFRKKKAHMEKELEDIKENMRISNREHQETLGRLENRFIEEKQLLEKEAEKKIVMLAERAHHEAIVQLDSTGRAVFKENVRLQEALAYHLKETEELKKIKKQLEEDKAFLLQEKETNESLVQEKVRQVTLQKAQIQALQHKVERLEMALGHMTQEFETEIQKTQHQALVQNQAGMVEINKLQQLLEMKDREMNRVKKLAKNILDERSEVESFFLEALDQVKREIVSSRKCYKQVAQAAYQKKMMEAFAGKEEYPKIRTFNSNAHSTNSVYKDLQEAEKWTNIQQGKVDIGQLTWEQKECVLRLLFARMNGRERRKGKHVLVPSAPAAVTPSSEERNKTSTENIAPGLTFITQQFPVSEPSSHGAILPDIEMVTSQTAE</sequence>
<dbReference type="Proteomes" id="UP000297703">
    <property type="component" value="Unassembled WGS sequence"/>
</dbReference>
<feature type="coiled-coil region" evidence="10">
    <location>
        <begin position="263"/>
        <end position="378"/>
    </location>
</feature>
<dbReference type="EMBL" id="QXTE01000021">
    <property type="protein sequence ID" value="TFK12568.1"/>
    <property type="molecule type" value="Genomic_DNA"/>
</dbReference>
<evidence type="ECO:0000256" key="3">
    <source>
        <dbReference type="ARBA" id="ARBA00015392"/>
    </source>
</evidence>
<feature type="compositionally biased region" description="Basic and acidic residues" evidence="11">
    <location>
        <begin position="44"/>
        <end position="58"/>
    </location>
</feature>
<gene>
    <name evidence="13" type="ORF">DR999_PMT04141</name>
</gene>
<evidence type="ECO:0000256" key="9">
    <source>
        <dbReference type="ARBA" id="ARBA00031573"/>
    </source>
</evidence>
<keyword evidence="4" id="KW-0963">Cytoplasm</keyword>